<dbReference type="Gene3D" id="3.10.10.10">
    <property type="entry name" value="HIV Type 1 Reverse Transcriptase, subunit A, domain 1"/>
    <property type="match status" value="2"/>
</dbReference>
<dbReference type="SUPFAM" id="SSF56672">
    <property type="entry name" value="DNA/RNA polymerases"/>
    <property type="match status" value="1"/>
</dbReference>
<dbReference type="PANTHER" id="PTHR24559:SF444">
    <property type="entry name" value="REVERSE TRANSCRIPTASE DOMAIN-CONTAINING PROTEIN"/>
    <property type="match status" value="1"/>
</dbReference>
<gene>
    <name evidence="1" type="ORF">CR513_61589</name>
</gene>
<evidence type="ECO:0000313" key="2">
    <source>
        <dbReference type="Proteomes" id="UP000257109"/>
    </source>
</evidence>
<comment type="caution">
    <text evidence="1">The sequence shown here is derived from an EMBL/GenBank/DDBJ whole genome shotgun (WGS) entry which is preliminary data.</text>
</comment>
<reference evidence="1" key="1">
    <citation type="submission" date="2018-05" db="EMBL/GenBank/DDBJ databases">
        <title>Draft genome of Mucuna pruriens seed.</title>
        <authorList>
            <person name="Nnadi N.E."/>
            <person name="Vos R."/>
            <person name="Hasami M.H."/>
            <person name="Devisetty U.K."/>
            <person name="Aguiy J.C."/>
        </authorList>
    </citation>
    <scope>NUCLEOTIDE SEQUENCE [LARGE SCALE GENOMIC DNA]</scope>
    <source>
        <strain evidence="1">JCA_2017</strain>
    </source>
</reference>
<organism evidence="1 2">
    <name type="scientific">Mucuna pruriens</name>
    <name type="common">Velvet bean</name>
    <name type="synonym">Dolichos pruriens</name>
    <dbReference type="NCBI Taxonomy" id="157652"/>
    <lineage>
        <taxon>Eukaryota</taxon>
        <taxon>Viridiplantae</taxon>
        <taxon>Streptophyta</taxon>
        <taxon>Embryophyta</taxon>
        <taxon>Tracheophyta</taxon>
        <taxon>Spermatophyta</taxon>
        <taxon>Magnoliopsida</taxon>
        <taxon>eudicotyledons</taxon>
        <taxon>Gunneridae</taxon>
        <taxon>Pentapetalae</taxon>
        <taxon>rosids</taxon>
        <taxon>fabids</taxon>
        <taxon>Fabales</taxon>
        <taxon>Fabaceae</taxon>
        <taxon>Papilionoideae</taxon>
        <taxon>50 kb inversion clade</taxon>
        <taxon>NPAAA clade</taxon>
        <taxon>indigoferoid/millettioid clade</taxon>
        <taxon>Phaseoleae</taxon>
        <taxon>Mucuna</taxon>
    </lineage>
</organism>
<dbReference type="OrthoDB" id="101614at2759"/>
<dbReference type="Proteomes" id="UP000257109">
    <property type="component" value="Unassembled WGS sequence"/>
</dbReference>
<dbReference type="PANTHER" id="PTHR24559">
    <property type="entry name" value="TRANSPOSON TY3-I GAG-POL POLYPROTEIN"/>
    <property type="match status" value="1"/>
</dbReference>
<dbReference type="AlphaFoldDB" id="A0A371E2L0"/>
<sequence length="223" mass="25470">MGRPTLNKLGSVVSTLHLCMKYPVGQEVGRVWADHRVAKRCYEDSLRIGSQPSQVGELDVNVLDLDLDPWCEDERERPLPAKHLKKVNIGPKPTYKTKIGTTLALEDESRLENRDVFAWSLADMPGIDPNFLCHHLSISPGYRPVAQQRRKLGEEKQKAAQDETRKLLTTGFIREIQYPTWLANVVMIKMHPQDEAKTTFITDLGTYYYKVMPFRLKNAGATY</sequence>
<dbReference type="InterPro" id="IPR053134">
    <property type="entry name" value="RNA-dir_DNA_polymerase"/>
</dbReference>
<dbReference type="InterPro" id="IPR043502">
    <property type="entry name" value="DNA/RNA_pol_sf"/>
</dbReference>
<proteinExistence type="predicted"/>
<accession>A0A371E2L0</accession>
<evidence type="ECO:0000313" key="1">
    <source>
        <dbReference type="EMBL" id="RDX60281.1"/>
    </source>
</evidence>
<name>A0A371E2L0_MUCPR</name>
<feature type="non-terminal residue" evidence="1">
    <location>
        <position position="1"/>
    </location>
</feature>
<protein>
    <submittedName>
        <fullName evidence="1">Uncharacterized protein</fullName>
    </submittedName>
</protein>
<dbReference type="EMBL" id="QJKJ01016973">
    <property type="protein sequence ID" value="RDX60281.1"/>
    <property type="molecule type" value="Genomic_DNA"/>
</dbReference>
<keyword evidence="2" id="KW-1185">Reference proteome</keyword>